<dbReference type="PANTHER" id="PTHR30087">
    <property type="entry name" value="INNER MEMBRANE PROTEIN"/>
    <property type="match status" value="1"/>
</dbReference>
<dbReference type="AlphaFoldDB" id="A0A6B3VXB2"/>
<reference evidence="1 4" key="2">
    <citation type="submission" date="2020-07" db="EMBL/GenBank/DDBJ databases">
        <authorList>
            <person name="Feng H."/>
        </authorList>
    </citation>
    <scope>NUCLEOTIDE SEQUENCE [LARGE SCALE GENOMIC DNA]</scope>
    <source>
        <strain evidence="4">s-12</strain>
        <strain evidence="1">S-12</strain>
    </source>
</reference>
<dbReference type="RefSeq" id="WP_163242016.1">
    <property type="nucleotide sequence ID" value="NZ_CP082780.1"/>
</dbReference>
<dbReference type="EMBL" id="JACEIO010000020">
    <property type="protein sequence ID" value="MBA4537366.1"/>
    <property type="molecule type" value="Genomic_DNA"/>
</dbReference>
<evidence type="ECO:0000313" key="4">
    <source>
        <dbReference type="Proteomes" id="UP000570010"/>
    </source>
</evidence>
<reference evidence="2 3" key="1">
    <citation type="submission" date="2020-02" db="EMBL/GenBank/DDBJ databases">
        <title>Bacillus aquiflavi sp. nov., isolated from yellow water of strong flavor Chinese baijiu in Yibin region of China.</title>
        <authorList>
            <person name="Xie J."/>
        </authorList>
    </citation>
    <scope>NUCLEOTIDE SEQUENCE [LARGE SCALE GENOMIC DNA]</scope>
    <source>
        <strain evidence="2 3">3H-10</strain>
    </source>
</reference>
<evidence type="ECO:0000313" key="1">
    <source>
        <dbReference type="EMBL" id="MBA4537366.1"/>
    </source>
</evidence>
<dbReference type="Pfam" id="PF04463">
    <property type="entry name" value="2-thiour_desulf"/>
    <property type="match status" value="1"/>
</dbReference>
<evidence type="ECO:0000313" key="3">
    <source>
        <dbReference type="Proteomes" id="UP000472971"/>
    </source>
</evidence>
<dbReference type="Proteomes" id="UP000570010">
    <property type="component" value="Unassembled WGS sequence"/>
</dbReference>
<proteinExistence type="predicted"/>
<gene>
    <name evidence="2" type="ORF">G4D64_08870</name>
    <name evidence="1" type="ORF">H1Z61_09475</name>
</gene>
<dbReference type="EMBL" id="JAAIWN010000018">
    <property type="protein sequence ID" value="NEY81622.1"/>
    <property type="molecule type" value="Genomic_DNA"/>
</dbReference>
<keyword evidence="3" id="KW-1185">Reference proteome</keyword>
<dbReference type="PANTHER" id="PTHR30087:SF1">
    <property type="entry name" value="HYPOTHETICAL CYTOSOLIC PROTEIN"/>
    <property type="match status" value="1"/>
</dbReference>
<sequence>MLVVSACLAGINCRYDGGHQLIKKINELVEQRKAIVVCPEVLGGLDTPREPAEIVGGSGEDVLDGKAKVINRLGEDVTDSFIKGAYETLKRVKEVGATAVVLKENSPSCGSNMIYNGNFSNEKVSGEGVTAALLRKEGINVLSEAEMHTLFEKE</sequence>
<accession>A0A6B3VXB2</accession>
<protein>
    <submittedName>
        <fullName evidence="2">DUF523 domain-containing protein</fullName>
    </submittedName>
</protein>
<dbReference type="InterPro" id="IPR007553">
    <property type="entry name" value="2-thiour_desulf"/>
</dbReference>
<comment type="caution">
    <text evidence="2">The sequence shown here is derived from an EMBL/GenBank/DDBJ whole genome shotgun (WGS) entry which is preliminary data.</text>
</comment>
<name>A0A6B3VXB2_9BACI</name>
<dbReference type="Proteomes" id="UP000472971">
    <property type="component" value="Unassembled WGS sequence"/>
</dbReference>
<evidence type="ECO:0000313" key="2">
    <source>
        <dbReference type="EMBL" id="NEY81622.1"/>
    </source>
</evidence>
<organism evidence="2 3">
    <name type="scientific">Bacillus aquiflavi</name>
    <dbReference type="NCBI Taxonomy" id="2672567"/>
    <lineage>
        <taxon>Bacteria</taxon>
        <taxon>Bacillati</taxon>
        <taxon>Bacillota</taxon>
        <taxon>Bacilli</taxon>
        <taxon>Bacillales</taxon>
        <taxon>Bacillaceae</taxon>
        <taxon>Bacillus</taxon>
    </lineage>
</organism>